<dbReference type="EMBL" id="GHES01000116">
    <property type="protein sequence ID" value="MPA30675.1"/>
    <property type="molecule type" value="Transcribed_RNA"/>
</dbReference>
<dbReference type="GO" id="GO:0008270">
    <property type="term" value="F:zinc ion binding"/>
    <property type="evidence" value="ECO:0007669"/>
    <property type="project" value="UniProtKB-KW"/>
</dbReference>
<dbReference type="InterPro" id="IPR019787">
    <property type="entry name" value="Znf_PHD-finger"/>
</dbReference>
<dbReference type="Pfam" id="PF00628">
    <property type="entry name" value="PHD"/>
    <property type="match status" value="2"/>
</dbReference>
<gene>
    <name evidence="6" type="ORF">Din_000116</name>
</gene>
<dbReference type="AlphaFoldDB" id="A0A5B6YGM8"/>
<name>A0A5B6YGM8_DAVIN</name>
<keyword evidence="1" id="KW-0479">Metal-binding</keyword>
<keyword evidence="2 4" id="KW-0863">Zinc-finger</keyword>
<dbReference type="PANTHER" id="PTHR47162:SF9">
    <property type="entry name" value="PHD FINGER PROTEIN EHD3-LIKE"/>
    <property type="match status" value="1"/>
</dbReference>
<evidence type="ECO:0000256" key="4">
    <source>
        <dbReference type="PROSITE-ProRule" id="PRU00146"/>
    </source>
</evidence>
<evidence type="ECO:0000259" key="5">
    <source>
        <dbReference type="PROSITE" id="PS50016"/>
    </source>
</evidence>
<dbReference type="Gene3D" id="3.30.40.10">
    <property type="entry name" value="Zinc/RING finger domain, C3HC4 (zinc finger)"/>
    <property type="match status" value="1"/>
</dbReference>
<feature type="domain" description="PHD-type" evidence="5">
    <location>
        <begin position="505"/>
        <end position="555"/>
    </location>
</feature>
<organism evidence="6">
    <name type="scientific">Davidia involucrata</name>
    <name type="common">Dove tree</name>
    <dbReference type="NCBI Taxonomy" id="16924"/>
    <lineage>
        <taxon>Eukaryota</taxon>
        <taxon>Viridiplantae</taxon>
        <taxon>Streptophyta</taxon>
        <taxon>Embryophyta</taxon>
        <taxon>Tracheophyta</taxon>
        <taxon>Spermatophyta</taxon>
        <taxon>Magnoliopsida</taxon>
        <taxon>eudicotyledons</taxon>
        <taxon>Gunneridae</taxon>
        <taxon>Pentapetalae</taxon>
        <taxon>asterids</taxon>
        <taxon>Cornales</taxon>
        <taxon>Nyssaceae</taxon>
        <taxon>Davidia</taxon>
    </lineage>
</organism>
<dbReference type="PROSITE" id="PS50016">
    <property type="entry name" value="ZF_PHD_2"/>
    <property type="match status" value="2"/>
</dbReference>
<sequence length="615" mass="68756">MVDEESKSKGDVTDCGLAVMGSSSDAVNGFANGIENDSVEDGNSARWSGDGFQTYKRRKHTKMGMSETRLLEDGKVSVESASQLTDKQTVKEPSDMVLHNSSCDRVGFRRMRSHAIMNGSDDCPPKHWRNFVLEYMYQSLGQSEGGLQGCIRDALVLHSESSGTTTVKESVDFNDDRHKCPSQTGWILNGSQNAAKGVLSNGSLNESNHHAITKLCQRAFFDIIMSEKFAQLCNLLFENFQGMKVESFFDISLINSRMKEGAYESTPTLFHSDIQQVWTKLQKVGTEIVALAKSLSDKSRTSFCKQVGGLVDSTAEDCKDKFLTQESDVHTKLEQTEACGVYKVCTCRRCGDKADGRDCLVCDSCEEMFHVSCIEPAVVEIPLKNWYCANCTANGIESPHENCVVCEKLNAPRSPINEVGDDVILTNGGTLVELEQSSNVLVEDGFQLLKGGKNLHRCNTCRCEVENGEEFRVCGHSFCPHKYYHVRCLTSKQLKSYGPCWYCPSCLCRACLTDRDDDKIVLCDGCDHAYHIYCMQPPRTSIPRRKWFCRKCYAGIQRIRKTRRAYENVQKKLKKSEEGKGAYVNLENERRSGGVDMLLTAAKTLNNEENLAAIR</sequence>
<protein>
    <recommendedName>
        <fullName evidence="5">PHD-type domain-containing protein</fullName>
    </recommendedName>
</protein>
<dbReference type="SUPFAM" id="SSF57903">
    <property type="entry name" value="FYVE/PHD zinc finger"/>
    <property type="match status" value="2"/>
</dbReference>
<dbReference type="Gene3D" id="2.30.30.1150">
    <property type="match status" value="1"/>
</dbReference>
<dbReference type="SMART" id="SM00249">
    <property type="entry name" value="PHD"/>
    <property type="match status" value="3"/>
</dbReference>
<dbReference type="FunFam" id="2.30.30.1150:FF:000005">
    <property type="entry name" value="PHD finger protein EHD3 isoform A"/>
    <property type="match status" value="1"/>
</dbReference>
<accession>A0A5B6YGM8</accession>
<feature type="domain" description="PHD-type" evidence="5">
    <location>
        <begin position="344"/>
        <end position="394"/>
    </location>
</feature>
<evidence type="ECO:0000256" key="3">
    <source>
        <dbReference type="ARBA" id="ARBA00022833"/>
    </source>
</evidence>
<dbReference type="InterPro" id="IPR011011">
    <property type="entry name" value="Znf_FYVE_PHD"/>
</dbReference>
<dbReference type="PANTHER" id="PTHR47162">
    <property type="entry name" value="OS02G0192300 PROTEIN"/>
    <property type="match status" value="1"/>
</dbReference>
<keyword evidence="3" id="KW-0862">Zinc</keyword>
<dbReference type="InterPro" id="IPR001965">
    <property type="entry name" value="Znf_PHD"/>
</dbReference>
<evidence type="ECO:0000256" key="1">
    <source>
        <dbReference type="ARBA" id="ARBA00022723"/>
    </source>
</evidence>
<evidence type="ECO:0000256" key="2">
    <source>
        <dbReference type="ARBA" id="ARBA00022771"/>
    </source>
</evidence>
<evidence type="ECO:0000313" key="6">
    <source>
        <dbReference type="EMBL" id="MPA30675.1"/>
    </source>
</evidence>
<proteinExistence type="predicted"/>
<dbReference type="InterPro" id="IPR013083">
    <property type="entry name" value="Znf_RING/FYVE/PHD"/>
</dbReference>
<reference evidence="6" key="1">
    <citation type="submission" date="2019-08" db="EMBL/GenBank/DDBJ databases">
        <title>Reference gene set and small RNA set construction with multiple tissues from Davidia involucrata Baill.</title>
        <authorList>
            <person name="Yang H."/>
            <person name="Zhou C."/>
            <person name="Li G."/>
            <person name="Wang J."/>
            <person name="Gao P."/>
            <person name="Wang M."/>
            <person name="Wang R."/>
            <person name="Zhao Y."/>
        </authorList>
    </citation>
    <scope>NUCLEOTIDE SEQUENCE</scope>
    <source>
        <tissue evidence="6">Mixed with DoveR01_LX</tissue>
    </source>
</reference>